<dbReference type="Proteomes" id="UP000886998">
    <property type="component" value="Unassembled WGS sequence"/>
</dbReference>
<proteinExistence type="predicted"/>
<organism evidence="1 2">
    <name type="scientific">Trichonephila inaurata madagascariensis</name>
    <dbReference type="NCBI Taxonomy" id="2747483"/>
    <lineage>
        <taxon>Eukaryota</taxon>
        <taxon>Metazoa</taxon>
        <taxon>Ecdysozoa</taxon>
        <taxon>Arthropoda</taxon>
        <taxon>Chelicerata</taxon>
        <taxon>Arachnida</taxon>
        <taxon>Araneae</taxon>
        <taxon>Araneomorphae</taxon>
        <taxon>Entelegynae</taxon>
        <taxon>Araneoidea</taxon>
        <taxon>Nephilidae</taxon>
        <taxon>Trichonephila</taxon>
        <taxon>Trichonephila inaurata</taxon>
    </lineage>
</organism>
<reference evidence="1" key="1">
    <citation type="submission" date="2020-08" db="EMBL/GenBank/DDBJ databases">
        <title>Multicomponent nature underlies the extraordinary mechanical properties of spider dragline silk.</title>
        <authorList>
            <person name="Kono N."/>
            <person name="Nakamura H."/>
            <person name="Mori M."/>
            <person name="Yoshida Y."/>
            <person name="Ohtoshi R."/>
            <person name="Malay A.D."/>
            <person name="Moran D.A.P."/>
            <person name="Tomita M."/>
            <person name="Numata K."/>
            <person name="Arakawa K."/>
        </authorList>
    </citation>
    <scope>NUCLEOTIDE SEQUENCE</scope>
</reference>
<dbReference type="AlphaFoldDB" id="A0A8X7BYX4"/>
<keyword evidence="2" id="KW-1185">Reference proteome</keyword>
<gene>
    <name evidence="1" type="primary">AVEN_196998_1</name>
    <name evidence="1" type="ORF">TNIN_239011</name>
</gene>
<name>A0A8X7BYX4_9ARAC</name>
<sequence>MSYKNYVIQLCNVDNSYKCKFEVLGQNCICSEVKQIPSGPWLKEFEMHGIKLTDLENSTLKVDKEIKLLIGADVGGKLFTGKIIPLKSNLTAVHTRLGWTVMGKTFWQ</sequence>
<protein>
    <submittedName>
        <fullName evidence="1">Integrase catalytic domain-containing protein</fullName>
    </submittedName>
</protein>
<dbReference type="OrthoDB" id="6421235at2759"/>
<dbReference type="EMBL" id="BMAV01006318">
    <property type="protein sequence ID" value="GFY48123.1"/>
    <property type="molecule type" value="Genomic_DNA"/>
</dbReference>
<evidence type="ECO:0000313" key="1">
    <source>
        <dbReference type="EMBL" id="GFY48123.1"/>
    </source>
</evidence>
<comment type="caution">
    <text evidence="1">The sequence shown here is derived from an EMBL/GenBank/DDBJ whole genome shotgun (WGS) entry which is preliminary data.</text>
</comment>
<accession>A0A8X7BYX4</accession>
<evidence type="ECO:0000313" key="2">
    <source>
        <dbReference type="Proteomes" id="UP000886998"/>
    </source>
</evidence>